<evidence type="ECO:0000313" key="3">
    <source>
        <dbReference type="Proteomes" id="UP000585474"/>
    </source>
</evidence>
<dbReference type="AlphaFoldDB" id="A0A7J0GP41"/>
<keyword evidence="1" id="KW-1133">Transmembrane helix</keyword>
<organism evidence="2 3">
    <name type="scientific">Actinidia rufa</name>
    <dbReference type="NCBI Taxonomy" id="165716"/>
    <lineage>
        <taxon>Eukaryota</taxon>
        <taxon>Viridiplantae</taxon>
        <taxon>Streptophyta</taxon>
        <taxon>Embryophyta</taxon>
        <taxon>Tracheophyta</taxon>
        <taxon>Spermatophyta</taxon>
        <taxon>Magnoliopsida</taxon>
        <taxon>eudicotyledons</taxon>
        <taxon>Gunneridae</taxon>
        <taxon>Pentapetalae</taxon>
        <taxon>asterids</taxon>
        <taxon>Ericales</taxon>
        <taxon>Actinidiaceae</taxon>
        <taxon>Actinidia</taxon>
    </lineage>
</organism>
<feature type="transmembrane region" description="Helical" evidence="1">
    <location>
        <begin position="21"/>
        <end position="41"/>
    </location>
</feature>
<evidence type="ECO:0000256" key="1">
    <source>
        <dbReference type="SAM" id="Phobius"/>
    </source>
</evidence>
<keyword evidence="1" id="KW-0812">Transmembrane</keyword>
<keyword evidence="3" id="KW-1185">Reference proteome</keyword>
<feature type="transmembrane region" description="Helical" evidence="1">
    <location>
        <begin position="88"/>
        <end position="107"/>
    </location>
</feature>
<gene>
    <name evidence="2" type="ORF">Acr_23g0009710</name>
</gene>
<keyword evidence="1" id="KW-0472">Membrane</keyword>
<accession>A0A7J0GP41</accession>
<evidence type="ECO:0000313" key="2">
    <source>
        <dbReference type="EMBL" id="GFZ12586.1"/>
    </source>
</evidence>
<proteinExistence type="predicted"/>
<dbReference type="Proteomes" id="UP000585474">
    <property type="component" value="Unassembled WGS sequence"/>
</dbReference>
<reference evidence="2 3" key="1">
    <citation type="submission" date="2019-07" db="EMBL/GenBank/DDBJ databases">
        <title>De Novo Assembly of kiwifruit Actinidia rufa.</title>
        <authorList>
            <person name="Sugita-Konishi S."/>
            <person name="Sato K."/>
            <person name="Mori E."/>
            <person name="Abe Y."/>
            <person name="Kisaki G."/>
            <person name="Hamano K."/>
            <person name="Suezawa K."/>
            <person name="Otani M."/>
            <person name="Fukuda T."/>
            <person name="Manabe T."/>
            <person name="Gomi K."/>
            <person name="Tabuchi M."/>
            <person name="Akimitsu K."/>
            <person name="Kataoka I."/>
        </authorList>
    </citation>
    <scope>NUCLEOTIDE SEQUENCE [LARGE SCALE GENOMIC DNA]</scope>
    <source>
        <strain evidence="3">cv. Fuchu</strain>
    </source>
</reference>
<protein>
    <submittedName>
        <fullName evidence="2">Uncharacterized protein</fullName>
    </submittedName>
</protein>
<name>A0A7J0GP41_9ERIC</name>
<dbReference type="EMBL" id="BJWL01000023">
    <property type="protein sequence ID" value="GFZ12586.1"/>
    <property type="molecule type" value="Genomic_DNA"/>
</dbReference>
<comment type="caution">
    <text evidence="2">The sequence shown here is derived from an EMBL/GenBank/DDBJ whole genome shotgun (WGS) entry which is preliminary data.</text>
</comment>
<sequence>MVFYFTLFLAYDKTSTSSRPCCVTAGLGCYLVQCLLLPVAAIATPARLLPPTLVAALADMLVLLSGDVAPATLMLLPRAAVVVPMGCCLQRFLTVVVATLVVLLQLYREACVGCNCLLDFFSKF</sequence>